<dbReference type="GO" id="GO:0016020">
    <property type="term" value="C:membrane"/>
    <property type="evidence" value="ECO:0007669"/>
    <property type="project" value="TreeGrafter"/>
</dbReference>
<dbReference type="GO" id="GO:0051603">
    <property type="term" value="P:proteolysis involved in protein catabolic process"/>
    <property type="evidence" value="ECO:0007669"/>
    <property type="project" value="TreeGrafter"/>
</dbReference>
<name>A0A8K1ZWU6_9CYAN</name>
<dbReference type="EMBL" id="WVIC01000004">
    <property type="protein sequence ID" value="NCJ05562.1"/>
    <property type="molecule type" value="Genomic_DNA"/>
</dbReference>
<feature type="domain" description="Peptidase M48" evidence="8">
    <location>
        <begin position="73"/>
        <end position="243"/>
    </location>
</feature>
<feature type="signal peptide" evidence="7">
    <location>
        <begin position="1"/>
        <end position="21"/>
    </location>
</feature>
<proteinExistence type="inferred from homology"/>
<evidence type="ECO:0000259" key="8">
    <source>
        <dbReference type="Pfam" id="PF01435"/>
    </source>
</evidence>
<evidence type="ECO:0000256" key="4">
    <source>
        <dbReference type="ARBA" id="ARBA00022833"/>
    </source>
</evidence>
<comment type="caution">
    <text evidence="9">The sequence shown here is derived from an EMBL/GenBank/DDBJ whole genome shotgun (WGS) entry which is preliminary data.</text>
</comment>
<reference evidence="9" key="1">
    <citation type="submission" date="2019-12" db="EMBL/GenBank/DDBJ databases">
        <title>High-Quality draft genome sequences of three cyanobacteria isolated from the limestone walls of the Old Cathedral of Coimbra.</title>
        <authorList>
            <person name="Tiago I."/>
            <person name="Soares F."/>
            <person name="Portugal A."/>
        </authorList>
    </citation>
    <scope>NUCLEOTIDE SEQUENCE [LARGE SCALE GENOMIC DNA]</scope>
    <source>
        <strain evidence="9">C</strain>
    </source>
</reference>
<comment type="similarity">
    <text evidence="6">Belongs to the peptidase M48 family.</text>
</comment>
<dbReference type="CDD" id="cd07333">
    <property type="entry name" value="M48C_bepA_like"/>
    <property type="match status" value="1"/>
</dbReference>
<keyword evidence="5 6" id="KW-0482">Metalloprotease</keyword>
<keyword evidence="2" id="KW-0479">Metal-binding</keyword>
<evidence type="ECO:0000256" key="2">
    <source>
        <dbReference type="ARBA" id="ARBA00022723"/>
    </source>
</evidence>
<protein>
    <submittedName>
        <fullName evidence="9">M48 family metalloprotease</fullName>
    </submittedName>
</protein>
<dbReference type="GO" id="GO:0046872">
    <property type="term" value="F:metal ion binding"/>
    <property type="evidence" value="ECO:0007669"/>
    <property type="project" value="UniProtKB-KW"/>
</dbReference>
<comment type="cofactor">
    <cofactor evidence="6">
        <name>Zn(2+)</name>
        <dbReference type="ChEBI" id="CHEBI:29105"/>
    </cofactor>
    <text evidence="6">Binds 1 zinc ion per subunit.</text>
</comment>
<feature type="chain" id="PRO_5035462904" evidence="7">
    <location>
        <begin position="22"/>
        <end position="275"/>
    </location>
</feature>
<dbReference type="InterPro" id="IPR051156">
    <property type="entry name" value="Mito/Outer_Membr_Metalloprot"/>
</dbReference>
<evidence type="ECO:0000256" key="3">
    <source>
        <dbReference type="ARBA" id="ARBA00022801"/>
    </source>
</evidence>
<sequence>MCGVLALVTAVSVMASSPVKVAQAFPWQQLLFQGLQVIQLSNISDRQEVALGEQMHQNLLSRGTQLERGADVNRYVTDIGRRLLESGGQRRIPYRLFVVRNPQVNAYATAGGHVYFTTGLIRAASNEAELASVVGHEIGHIEERHLIKQIRQAALAQGVASAAGLNRNQVASLGIDLLINRPQSRSDEFEADAVGLRLLRSANYARSGMTGFMQKLLQAGSRTPTFLSTHPATADRLAALDREIRNGPGNACDVNPDPRSCGLDVAYHQQMTRGI</sequence>
<keyword evidence="1 6" id="KW-0645">Protease</keyword>
<dbReference type="GO" id="GO:0004222">
    <property type="term" value="F:metalloendopeptidase activity"/>
    <property type="evidence" value="ECO:0007669"/>
    <property type="project" value="InterPro"/>
</dbReference>
<evidence type="ECO:0000313" key="10">
    <source>
        <dbReference type="Proteomes" id="UP000607397"/>
    </source>
</evidence>
<dbReference type="Pfam" id="PF01435">
    <property type="entry name" value="Peptidase_M48"/>
    <property type="match status" value="1"/>
</dbReference>
<evidence type="ECO:0000256" key="5">
    <source>
        <dbReference type="ARBA" id="ARBA00023049"/>
    </source>
</evidence>
<evidence type="ECO:0000256" key="1">
    <source>
        <dbReference type="ARBA" id="ARBA00022670"/>
    </source>
</evidence>
<evidence type="ECO:0000256" key="6">
    <source>
        <dbReference type="RuleBase" id="RU003983"/>
    </source>
</evidence>
<evidence type="ECO:0000313" key="9">
    <source>
        <dbReference type="EMBL" id="NCJ05562.1"/>
    </source>
</evidence>
<keyword evidence="3 6" id="KW-0378">Hydrolase</keyword>
<organism evidence="9 10">
    <name type="scientific">Petrachloros mirabilis ULC683</name>
    <dbReference type="NCBI Taxonomy" id="2781853"/>
    <lineage>
        <taxon>Bacteria</taxon>
        <taxon>Bacillati</taxon>
        <taxon>Cyanobacteriota</taxon>
        <taxon>Cyanophyceae</taxon>
        <taxon>Synechococcales</taxon>
        <taxon>Petrachlorosaceae</taxon>
        <taxon>Petrachloros</taxon>
        <taxon>Petrachloros mirabilis</taxon>
    </lineage>
</organism>
<gene>
    <name evidence="9" type="ORF">GS597_03365</name>
</gene>
<dbReference type="Proteomes" id="UP000607397">
    <property type="component" value="Unassembled WGS sequence"/>
</dbReference>
<accession>A0A8K1ZWU6</accession>
<dbReference type="Gene3D" id="3.30.2010.10">
    <property type="entry name" value="Metalloproteases ('zincins'), catalytic domain"/>
    <property type="match status" value="1"/>
</dbReference>
<evidence type="ECO:0000256" key="7">
    <source>
        <dbReference type="SAM" id="SignalP"/>
    </source>
</evidence>
<keyword evidence="10" id="KW-1185">Reference proteome</keyword>
<keyword evidence="4 6" id="KW-0862">Zinc</keyword>
<dbReference type="AlphaFoldDB" id="A0A8K1ZWU6"/>
<dbReference type="InterPro" id="IPR001915">
    <property type="entry name" value="Peptidase_M48"/>
</dbReference>
<dbReference type="PANTHER" id="PTHR22726">
    <property type="entry name" value="METALLOENDOPEPTIDASE OMA1"/>
    <property type="match status" value="1"/>
</dbReference>
<keyword evidence="7" id="KW-0732">Signal</keyword>
<dbReference type="PANTHER" id="PTHR22726:SF1">
    <property type="entry name" value="METALLOENDOPEPTIDASE OMA1, MITOCHONDRIAL"/>
    <property type="match status" value="1"/>
</dbReference>